<dbReference type="PANTHER" id="PTHR21089">
    <property type="entry name" value="SHIKIMATE DEHYDROGENASE"/>
    <property type="match status" value="1"/>
</dbReference>
<comment type="subunit">
    <text evidence="4">Homodimer.</text>
</comment>
<dbReference type="GO" id="GO:0008652">
    <property type="term" value="P:amino acid biosynthetic process"/>
    <property type="evidence" value="ECO:0007669"/>
    <property type="project" value="UniProtKB-KW"/>
</dbReference>
<dbReference type="Pfam" id="PF01202">
    <property type="entry name" value="SKI"/>
    <property type="match status" value="1"/>
</dbReference>
<comment type="subunit">
    <text evidence="3">Monomer.</text>
</comment>
<keyword evidence="3" id="KW-0963">Cytoplasm</keyword>
<dbReference type="InterPro" id="IPR046346">
    <property type="entry name" value="Aminoacid_DH-like_N_sf"/>
</dbReference>
<dbReference type="HAMAP" id="MF_00109">
    <property type="entry name" value="Shikimate_kinase"/>
    <property type="match status" value="1"/>
</dbReference>
<dbReference type="eggNOG" id="COG0703">
    <property type="taxonomic scope" value="Bacteria"/>
</dbReference>
<comment type="caution">
    <text evidence="6">The sequence shown here is derived from an EMBL/GenBank/DDBJ whole genome shotgun (WGS) entry which is preliminary data.</text>
</comment>
<dbReference type="PRINTS" id="PR01100">
    <property type="entry name" value="SHIKIMTKNASE"/>
</dbReference>
<feature type="binding site" evidence="4">
    <location>
        <position position="232"/>
    </location>
    <ligand>
        <name>NADP(+)</name>
        <dbReference type="ChEBI" id="CHEBI:58349"/>
    </ligand>
</feature>
<feature type="binding site" evidence="4">
    <location>
        <position position="211"/>
    </location>
    <ligand>
        <name>shikimate</name>
        <dbReference type="ChEBI" id="CHEBI:36208"/>
    </ligand>
</feature>
<feature type="binding site" evidence="3">
    <location>
        <position position="282"/>
    </location>
    <ligand>
        <name>Mg(2+)</name>
        <dbReference type="ChEBI" id="CHEBI:18420"/>
    </ligand>
</feature>
<feature type="binding site" evidence="3">
    <location>
        <position position="300"/>
    </location>
    <ligand>
        <name>substrate</name>
    </ligand>
</feature>
<accession>K0ZAG5</accession>
<dbReference type="PATRIC" id="fig|742818.3.peg.763"/>
<feature type="binding site" evidence="3">
    <location>
        <position position="324"/>
    </location>
    <ligand>
        <name>substrate</name>
    </ligand>
</feature>
<feature type="binding site" evidence="4">
    <location>
        <position position="74"/>
    </location>
    <ligand>
        <name>NADP(+)</name>
        <dbReference type="ChEBI" id="CHEBI:58349"/>
    </ligand>
</feature>
<feature type="binding site" evidence="4">
    <location>
        <begin position="19"/>
        <end position="21"/>
    </location>
    <ligand>
        <name>shikimate</name>
        <dbReference type="ChEBI" id="CHEBI:36208"/>
    </ligand>
</feature>
<comment type="similarity">
    <text evidence="4">Belongs to the shikimate dehydrogenase family.</text>
</comment>
<evidence type="ECO:0000256" key="2">
    <source>
        <dbReference type="ARBA" id="ARBA00023141"/>
    </source>
</evidence>
<dbReference type="SUPFAM" id="SSF52540">
    <property type="entry name" value="P-loop containing nucleoside triphosphate hydrolases"/>
    <property type="match status" value="1"/>
</dbReference>
<feature type="binding site" evidence="3">
    <location>
        <position position="379"/>
    </location>
    <ligand>
        <name>ATP</name>
        <dbReference type="ChEBI" id="CHEBI:30616"/>
    </ligand>
</feature>
<keyword evidence="4" id="KW-0521">NADP</keyword>
<dbReference type="InterPro" id="IPR027417">
    <property type="entry name" value="P-loop_NTPase"/>
</dbReference>
<evidence type="ECO:0000313" key="7">
    <source>
        <dbReference type="Proteomes" id="UP000006069"/>
    </source>
</evidence>
<evidence type="ECO:0000313" key="6">
    <source>
        <dbReference type="EMBL" id="EJZ84400.1"/>
    </source>
</evidence>
<feature type="binding site" evidence="4">
    <location>
        <begin position="123"/>
        <end position="127"/>
    </location>
    <ligand>
        <name>NADP(+)</name>
        <dbReference type="ChEBI" id="CHEBI:58349"/>
    </ligand>
</feature>
<keyword evidence="3" id="KW-0418">Kinase</keyword>
<feature type="binding site" evidence="3">
    <location>
        <position position="394"/>
    </location>
    <ligand>
        <name>substrate</name>
    </ligand>
</feature>
<keyword evidence="3" id="KW-0028">Amino-acid biosynthesis</keyword>
<dbReference type="GO" id="GO:0009423">
    <property type="term" value="P:chorismate biosynthetic process"/>
    <property type="evidence" value="ECO:0007669"/>
    <property type="project" value="UniProtKB-UniRule"/>
</dbReference>
<dbReference type="SUPFAM" id="SSF53223">
    <property type="entry name" value="Aminoacid dehydrogenase-like, N-terminal domain"/>
    <property type="match status" value="1"/>
</dbReference>
<dbReference type="GO" id="GO:0000287">
    <property type="term" value="F:magnesium ion binding"/>
    <property type="evidence" value="ECO:0007669"/>
    <property type="project" value="UniProtKB-UniRule"/>
</dbReference>
<keyword evidence="3" id="KW-0547">Nucleotide-binding</keyword>
<dbReference type="Proteomes" id="UP000006069">
    <property type="component" value="Unassembled WGS sequence"/>
</dbReference>
<proteinExistence type="inferred from homology"/>
<dbReference type="FunCoup" id="K0ZAG5">
    <property type="interactions" value="33"/>
</dbReference>
<evidence type="ECO:0000259" key="5">
    <source>
        <dbReference type="Pfam" id="PF08501"/>
    </source>
</evidence>
<keyword evidence="7" id="KW-1185">Reference proteome</keyword>
<dbReference type="PANTHER" id="PTHR21089:SF1">
    <property type="entry name" value="BIFUNCTIONAL 3-DEHYDROQUINATE DEHYDRATASE_SHIKIMATE DEHYDROGENASE, CHLOROPLASTIC"/>
    <property type="match status" value="1"/>
</dbReference>
<reference evidence="6 7" key="1">
    <citation type="submission" date="2012-08" db="EMBL/GenBank/DDBJ databases">
        <title>The Genome Sequence of Slackia piriformis YIT 12062.</title>
        <authorList>
            <consortium name="The Broad Institute Genome Sequencing Platform"/>
            <person name="Earl A."/>
            <person name="Ward D."/>
            <person name="Feldgarden M."/>
            <person name="Gevers D."/>
            <person name="Morotomi M."/>
            <person name="Walker B."/>
            <person name="Young S.K."/>
            <person name="Zeng Q."/>
            <person name="Gargeya S."/>
            <person name="Fitzgerald M."/>
            <person name="Haas B."/>
            <person name="Abouelleil A."/>
            <person name="Alvarado L."/>
            <person name="Arachchi H.M."/>
            <person name="Berlin A.M."/>
            <person name="Chapman S.B."/>
            <person name="Goldberg J."/>
            <person name="Griggs A."/>
            <person name="Gujja S."/>
            <person name="Hansen M."/>
            <person name="Howarth C."/>
            <person name="Imamovic A."/>
            <person name="Larimer J."/>
            <person name="McCowen C."/>
            <person name="Montmayeur A."/>
            <person name="Murphy C."/>
            <person name="Neiman D."/>
            <person name="Pearson M."/>
            <person name="Priest M."/>
            <person name="Roberts A."/>
            <person name="Saif S."/>
            <person name="Shea T."/>
            <person name="Sisk P."/>
            <person name="Sykes S."/>
            <person name="Wortman J."/>
            <person name="Nusbaum C."/>
            <person name="Birren B."/>
        </authorList>
    </citation>
    <scope>NUCLEOTIDE SEQUENCE [LARGE SCALE GENOMIC DNA]</scope>
    <source>
        <strain evidence="6 7">YIT 12062</strain>
    </source>
</reference>
<dbReference type="GO" id="GO:0005829">
    <property type="term" value="C:cytosol"/>
    <property type="evidence" value="ECO:0007669"/>
    <property type="project" value="TreeGrafter"/>
</dbReference>
<keyword evidence="2 3" id="KW-0057">Aromatic amino acid biosynthesis</keyword>
<comment type="subcellular location">
    <subcellularLocation>
        <location evidence="3">Cytoplasm</location>
    </subcellularLocation>
</comment>
<evidence type="ECO:0000256" key="3">
    <source>
        <dbReference type="HAMAP-Rule" id="MF_00109"/>
    </source>
</evidence>
<evidence type="ECO:0000256" key="4">
    <source>
        <dbReference type="HAMAP-Rule" id="MF_00222"/>
    </source>
</evidence>
<comment type="catalytic activity">
    <reaction evidence="4">
        <text>shikimate + NADP(+) = 3-dehydroshikimate + NADPH + H(+)</text>
        <dbReference type="Rhea" id="RHEA:17737"/>
        <dbReference type="ChEBI" id="CHEBI:15378"/>
        <dbReference type="ChEBI" id="CHEBI:16630"/>
        <dbReference type="ChEBI" id="CHEBI:36208"/>
        <dbReference type="ChEBI" id="CHEBI:57783"/>
        <dbReference type="ChEBI" id="CHEBI:58349"/>
        <dbReference type="EC" id="1.1.1.25"/>
    </reaction>
</comment>
<dbReference type="InterPro" id="IPR031322">
    <property type="entry name" value="Shikimate/glucono_kinase"/>
</dbReference>
<dbReference type="Gene3D" id="3.40.50.10860">
    <property type="entry name" value="Leucine Dehydrogenase, chain A, domain 1"/>
    <property type="match status" value="1"/>
</dbReference>
<dbReference type="Gene3D" id="3.40.50.720">
    <property type="entry name" value="NAD(P)-binding Rossmann-like Domain"/>
    <property type="match status" value="1"/>
</dbReference>
<dbReference type="EMBL" id="ADMD01000002">
    <property type="protein sequence ID" value="EJZ84400.1"/>
    <property type="molecule type" value="Genomic_DNA"/>
</dbReference>
<comment type="pathway">
    <text evidence="1 4">Metabolic intermediate biosynthesis; chorismate biosynthesis; chorismate from D-erythrose 4-phosphate and phosphoenolpyruvate: step 4/7.</text>
</comment>
<dbReference type="GO" id="GO:0009073">
    <property type="term" value="P:aromatic amino acid family biosynthetic process"/>
    <property type="evidence" value="ECO:0007669"/>
    <property type="project" value="UniProtKB-KW"/>
</dbReference>
<comment type="cofactor">
    <cofactor evidence="3">
        <name>Mg(2+)</name>
        <dbReference type="ChEBI" id="CHEBI:18420"/>
    </cofactor>
    <text evidence="3">Binds 1 Mg(2+) ion per subunit.</text>
</comment>
<dbReference type="GO" id="GO:0004765">
    <property type="term" value="F:shikimate kinase activity"/>
    <property type="evidence" value="ECO:0007669"/>
    <property type="project" value="UniProtKB-UniRule"/>
</dbReference>
<keyword evidence="3" id="KW-0808">Transferase</keyword>
<dbReference type="InParanoid" id="K0ZAG5"/>
<comment type="pathway">
    <text evidence="3">Metabolic intermediate biosynthesis; chorismate biosynthesis; chorismate from D-erythrose 4-phosphate and phosphoenolpyruvate: step 5/7.</text>
</comment>
<feature type="active site" description="Proton acceptor" evidence="4">
    <location>
        <position position="62"/>
    </location>
</feature>
<protein>
    <recommendedName>
        <fullName evidence="3 4">Multifunctional fusion protein</fullName>
    </recommendedName>
    <domain>
        <recommendedName>
            <fullName evidence="3">Shikimate kinase</fullName>
            <shortName evidence="3">SK</shortName>
            <ecNumber evidence="3">2.7.1.71</ecNumber>
        </recommendedName>
    </domain>
    <domain>
        <recommendedName>
            <fullName evidence="4">Shikimate dehydrogenase (NADP(+))</fullName>
            <shortName evidence="4">SDH</shortName>
            <ecNumber evidence="4">1.1.1.25</ecNumber>
        </recommendedName>
    </domain>
</protein>
<keyword evidence="3" id="KW-0067">ATP-binding</keyword>
<dbReference type="UniPathway" id="UPA00053">
    <property type="reaction ID" value="UER00087"/>
</dbReference>
<comment type="function">
    <text evidence="4">Involved in the biosynthesis of the chorismate, which leads to the biosynthesis of aromatic amino acids. Catalyzes the reversible NADPH linked reduction of 3-dehydroshikimate (DHSA) to yield shikimate (SA).</text>
</comment>
<dbReference type="eggNOG" id="COG0169">
    <property type="taxonomic scope" value="Bacteria"/>
</dbReference>
<dbReference type="EC" id="2.7.1.71" evidence="3"/>
<dbReference type="Pfam" id="PF08501">
    <property type="entry name" value="Shikimate_dh_N"/>
    <property type="match status" value="1"/>
</dbReference>
<keyword evidence="4" id="KW-0560">Oxidoreductase</keyword>
<dbReference type="Gene3D" id="3.40.50.300">
    <property type="entry name" value="P-loop containing nucleotide triphosphate hydrolases"/>
    <property type="match status" value="1"/>
</dbReference>
<feature type="binding site" evidence="4">
    <location>
        <position position="99"/>
    </location>
    <ligand>
        <name>shikimate</name>
        <dbReference type="ChEBI" id="CHEBI:36208"/>
    </ligand>
</feature>
<dbReference type="HAMAP" id="MF_00222">
    <property type="entry name" value="Shikimate_DH_AroE"/>
    <property type="match status" value="1"/>
</dbReference>
<keyword evidence="3" id="KW-0460">Magnesium</keyword>
<feature type="binding site" evidence="3">
    <location>
        <position position="346"/>
    </location>
    <ligand>
        <name>substrate</name>
    </ligand>
</feature>
<feature type="binding site" evidence="3">
    <location>
        <begin position="278"/>
        <end position="283"/>
    </location>
    <ligand>
        <name>ATP</name>
        <dbReference type="ChEBI" id="CHEBI:30616"/>
    </ligand>
</feature>
<feature type="binding site" evidence="4">
    <location>
        <position position="58"/>
    </location>
    <ligand>
        <name>shikimate</name>
        <dbReference type="ChEBI" id="CHEBI:36208"/>
    </ligand>
</feature>
<comment type="function">
    <text evidence="3">Catalyzes the specific phosphorylation of the 3-hydroxyl group of shikimic acid using ATP as a cosubstrate.</text>
</comment>
<keyword evidence="3" id="KW-0479">Metal-binding</keyword>
<feature type="domain" description="Shikimate dehydrogenase substrate binding N-terminal" evidence="5">
    <location>
        <begin position="11"/>
        <end position="85"/>
    </location>
</feature>
<feature type="binding site" evidence="4">
    <location>
        <position position="209"/>
    </location>
    <ligand>
        <name>NADP(+)</name>
        <dbReference type="ChEBI" id="CHEBI:58349"/>
    </ligand>
</feature>
<dbReference type="EC" id="1.1.1.25" evidence="4"/>
<gene>
    <name evidence="3" type="primary">aroK</name>
    <name evidence="4" type="synonym">aroE</name>
    <name evidence="6" type="ORF">HMPREF9451_00710</name>
</gene>
<sequence>MASSKKPIFGLIGHTLAHSYSPKIHSLLGSYEYRLFEVEPENLESFVKNGEYAGINVTMPYKETVMPMCDELSDAARIIGCVNTIVRKEDGRLYGDNTDYYGFSHLVEFSGVPIEGRKVLVLGAGGASKTVCSVMTDRGAREVAVVSRSLPGAGLNTIEDHYDADIIVNATPVGMYPNCPESLVDIEPFTIAGETRKGYRDGLHAVFDVVYNPARTDILLQAEKHKVPYVNGLPMLVAQAKRASELFQGTRISDETMRSVLESIAFEMRNVILIGMPSGGKSTIGALLSKKLHRPFVDIDNHIPAAAGKSIPEIFSDDGEAVFRRIETDVTGDICKRSGLVIACGGGVVTQPRNYDLLHQNGIVVLLRRPIELLVSDGRPMSIAKGIAALEHERHHLYEAWADIAVENDGTPDDTVKRIIEALDEVSNVVKG</sequence>
<feature type="binding site" evidence="4">
    <location>
        <position position="239"/>
    </location>
    <ligand>
        <name>shikimate</name>
        <dbReference type="ChEBI" id="CHEBI:36208"/>
    </ligand>
</feature>
<comment type="caution">
    <text evidence="3">Lacks conserved residue(s) required for the propagation of feature annotation.</text>
</comment>
<dbReference type="InterPro" id="IPR036291">
    <property type="entry name" value="NAD(P)-bd_dom_sf"/>
</dbReference>
<dbReference type="CDD" id="cd01065">
    <property type="entry name" value="NAD_bind_Shikimate_DH"/>
    <property type="match status" value="1"/>
</dbReference>
<dbReference type="GO" id="GO:0019632">
    <property type="term" value="P:shikimate metabolic process"/>
    <property type="evidence" value="ECO:0007669"/>
    <property type="project" value="TreeGrafter"/>
</dbReference>
<dbReference type="GO" id="GO:0005524">
    <property type="term" value="F:ATP binding"/>
    <property type="evidence" value="ECO:0007669"/>
    <property type="project" value="UniProtKB-UniRule"/>
</dbReference>
<dbReference type="InterPro" id="IPR000623">
    <property type="entry name" value="Shikimate_kinase/TSH1"/>
</dbReference>
<dbReference type="GO" id="GO:0004764">
    <property type="term" value="F:shikimate 3-dehydrogenase (NADP+) activity"/>
    <property type="evidence" value="ECO:0007669"/>
    <property type="project" value="UniProtKB-UniRule"/>
</dbReference>
<evidence type="ECO:0000256" key="1">
    <source>
        <dbReference type="ARBA" id="ARBA00004871"/>
    </source>
</evidence>
<dbReference type="InterPro" id="IPR022893">
    <property type="entry name" value="Shikimate_DH_fam"/>
</dbReference>
<name>K0ZAG5_9ACTN</name>
<dbReference type="HOGENOM" id="CLU_033897_0_0_11"/>
<dbReference type="CDD" id="cd00464">
    <property type="entry name" value="SK"/>
    <property type="match status" value="1"/>
</dbReference>
<organism evidence="6 7">
    <name type="scientific">Slackia piriformis YIT 12062</name>
    <dbReference type="NCBI Taxonomy" id="742818"/>
    <lineage>
        <taxon>Bacteria</taxon>
        <taxon>Bacillati</taxon>
        <taxon>Actinomycetota</taxon>
        <taxon>Coriobacteriia</taxon>
        <taxon>Eggerthellales</taxon>
        <taxon>Eggerthellaceae</taxon>
        <taxon>Slackia</taxon>
    </lineage>
</organism>
<dbReference type="GO" id="GO:0050661">
    <property type="term" value="F:NADP binding"/>
    <property type="evidence" value="ECO:0007669"/>
    <property type="project" value="TreeGrafter"/>
</dbReference>
<dbReference type="InterPro" id="IPR013708">
    <property type="entry name" value="Shikimate_DH-bd_N"/>
</dbReference>
<comment type="catalytic activity">
    <reaction evidence="3">
        <text>shikimate + ATP = 3-phosphoshikimate + ADP + H(+)</text>
        <dbReference type="Rhea" id="RHEA:13121"/>
        <dbReference type="ChEBI" id="CHEBI:15378"/>
        <dbReference type="ChEBI" id="CHEBI:30616"/>
        <dbReference type="ChEBI" id="CHEBI:36208"/>
        <dbReference type="ChEBI" id="CHEBI:145989"/>
        <dbReference type="ChEBI" id="CHEBI:456216"/>
        <dbReference type="EC" id="2.7.1.71"/>
    </reaction>
</comment>
<comment type="similarity">
    <text evidence="3">Belongs to the shikimate kinase family.</text>
</comment>
<dbReference type="SUPFAM" id="SSF51735">
    <property type="entry name" value="NAD(P)-binding Rossmann-fold domains"/>
    <property type="match status" value="1"/>
</dbReference>
<dbReference type="AlphaFoldDB" id="K0ZAG5"/>
<feature type="binding site" evidence="4">
    <location>
        <position position="83"/>
    </location>
    <ligand>
        <name>shikimate</name>
        <dbReference type="ChEBI" id="CHEBI:36208"/>
    </ligand>
</feature>